<gene>
    <name evidence="1" type="ORF">CQA53_09640</name>
</gene>
<dbReference type="PIRSF" id="PIRSF016599">
    <property type="entry name" value="Xaa-His_dipept"/>
    <property type="match status" value="1"/>
</dbReference>
<comment type="caution">
    <text evidence="1">The sequence shown here is derived from an EMBL/GenBank/DDBJ whole genome shotgun (WGS) entry which is preliminary data.</text>
</comment>
<dbReference type="Proteomes" id="UP000256379">
    <property type="component" value="Unassembled WGS sequence"/>
</dbReference>
<proteinExistence type="predicted"/>
<evidence type="ECO:0000313" key="2">
    <source>
        <dbReference type="Proteomes" id="UP000256379"/>
    </source>
</evidence>
<dbReference type="OrthoDB" id="9773892at2"/>
<dbReference type="PRINTS" id="PR00934">
    <property type="entry name" value="XHISDIPTASE"/>
</dbReference>
<accession>A0A3D8IA35</accession>
<protein>
    <submittedName>
        <fullName evidence="1">Aminoacyl-histidine dipeptidase</fullName>
    </submittedName>
</protein>
<organism evidence="1 2">
    <name type="scientific">Helicobacter didelphidarum</name>
    <dbReference type="NCBI Taxonomy" id="2040648"/>
    <lineage>
        <taxon>Bacteria</taxon>
        <taxon>Pseudomonadati</taxon>
        <taxon>Campylobacterota</taxon>
        <taxon>Epsilonproteobacteria</taxon>
        <taxon>Campylobacterales</taxon>
        <taxon>Helicobacteraceae</taxon>
        <taxon>Helicobacter</taxon>
    </lineage>
</organism>
<sequence length="521" mass="59183">MTMENNPLQDVLQLFYQIITIPHGSGNTSEMCAFLQSFIKAQNYTIKIDTHGNILAFKEGERPKICFQSHYDMVCVGMVAKKFPPKLLENKIQNGNIMQTWLNAQDSSLGADNGMGLAIMLYCMKNQMNAEFLFTNNEEIGMIGAKNLEIPIQSKILLNLDSEVLGEITISCAGGYDLAYTTHFEVEKVLPNQYYYVLQSHNFAGGHSGIDIGNSAPNYRNAILESAKFLYNGLQQYIIKPSISIINWQGGEKRNSIPTNSKIIFASEQKLNFQPNEFFTISELENINNRRIKQVNEAFLQPPQGLNFNILYEFLQNIKIGVLQRDNNDMIQNSRNLSHISFANGILSLSFMGRANTKSLLDENLVTLKESLQQSLPKQKIESTIIESSEYYAPWEKQQDFDYQTFYKYSEKYLSAYSQDYIKSGNTENITNFMHTLSILYQSMAVHTQAFHITPKIVELHAGLECGILLAKFREMGLDDIVSLSIGPTIQFPHSTKERVWIESVGVVISILQDFVARIYD</sequence>
<dbReference type="SUPFAM" id="SSF53187">
    <property type="entry name" value="Zn-dependent exopeptidases"/>
    <property type="match status" value="1"/>
</dbReference>
<dbReference type="GO" id="GO:0005829">
    <property type="term" value="C:cytosol"/>
    <property type="evidence" value="ECO:0007669"/>
    <property type="project" value="TreeGrafter"/>
</dbReference>
<dbReference type="GO" id="GO:0070573">
    <property type="term" value="F:metallodipeptidase activity"/>
    <property type="evidence" value="ECO:0007669"/>
    <property type="project" value="TreeGrafter"/>
</dbReference>
<dbReference type="PANTHER" id="PTHR43501">
    <property type="entry name" value="CYTOSOL NON-SPECIFIC DIPEPTIDASE"/>
    <property type="match status" value="1"/>
</dbReference>
<dbReference type="GO" id="GO:0006508">
    <property type="term" value="P:proteolysis"/>
    <property type="evidence" value="ECO:0007669"/>
    <property type="project" value="InterPro"/>
</dbReference>
<dbReference type="PANTHER" id="PTHR43501:SF1">
    <property type="entry name" value="CYTOSOL NON-SPECIFIC DIPEPTIDASE"/>
    <property type="match status" value="1"/>
</dbReference>
<dbReference type="InterPro" id="IPR001160">
    <property type="entry name" value="Peptidase_M20C"/>
</dbReference>
<name>A0A3D8IA35_9HELI</name>
<reference evidence="1 2" key="1">
    <citation type="submission" date="2018-04" db="EMBL/GenBank/DDBJ databases">
        <title>Novel Campyloabacter and Helicobacter Species and Strains.</title>
        <authorList>
            <person name="Mannion A.J."/>
            <person name="Shen Z."/>
            <person name="Fox J.G."/>
        </authorList>
    </citation>
    <scope>NUCLEOTIDE SEQUENCE [LARGE SCALE GENOMIC DNA]</scope>
    <source>
        <strain evidence="1 2">MIT 17-337</strain>
    </source>
</reference>
<dbReference type="Gene3D" id="3.40.630.10">
    <property type="entry name" value="Zn peptidases"/>
    <property type="match status" value="2"/>
</dbReference>
<evidence type="ECO:0000313" key="1">
    <source>
        <dbReference type="EMBL" id="RDU61968.1"/>
    </source>
</evidence>
<dbReference type="AlphaFoldDB" id="A0A3D8IA35"/>
<dbReference type="EMBL" id="NXLQ01000037">
    <property type="protein sequence ID" value="RDU61968.1"/>
    <property type="molecule type" value="Genomic_DNA"/>
</dbReference>
<keyword evidence="2" id="KW-1185">Reference proteome</keyword>